<dbReference type="PANTHER" id="PTHR10672:SF3">
    <property type="entry name" value="PROTEIN HU-LI TAI SHAO"/>
    <property type="match status" value="1"/>
</dbReference>
<evidence type="ECO:0000313" key="2">
    <source>
        <dbReference type="EMBL" id="PKI83960.1"/>
    </source>
</evidence>
<sequence>MRLLIQSVLRSAANAKRGIHTTSAYTKEAFSPSTYTPVAALSSDNIGARLSRTILHTVPEEEAKLRIELAAAYRLFDHFSWNDDVVNHLTVSITEPDGSKSFLINPYGLRYDEITASSLLKIDAKGNVLNPGVVGDIFTANKAGFVIHSAIHATPNTKAHAVLHCHEPTITGIASTKDGFISSLSQTSSIIGPVAYHDFEGIVVDEKEQATIVKNLGDKEVLLLRNHGVITTGQTIGGAWYRMNLLLKAAEIQKTTQSIATAGGGIYMPKQEAADKAHQVAKTFSGHTLGVMEFSAYMRMLDKMDPSYRL</sequence>
<dbReference type="PANTHER" id="PTHR10672">
    <property type="entry name" value="ADDUCIN"/>
    <property type="match status" value="1"/>
</dbReference>
<dbReference type="GO" id="GO:0005856">
    <property type="term" value="C:cytoskeleton"/>
    <property type="evidence" value="ECO:0007669"/>
    <property type="project" value="TreeGrafter"/>
</dbReference>
<dbReference type="SMART" id="SM01007">
    <property type="entry name" value="Aldolase_II"/>
    <property type="match status" value="1"/>
</dbReference>
<proteinExistence type="predicted"/>
<gene>
    <name evidence="2" type="ORF">MVES_001860</name>
</gene>
<dbReference type="Proteomes" id="UP000232875">
    <property type="component" value="Unassembled WGS sequence"/>
</dbReference>
<dbReference type="Gene3D" id="3.40.225.10">
    <property type="entry name" value="Class II aldolase/adducin N-terminal domain"/>
    <property type="match status" value="1"/>
</dbReference>
<dbReference type="EMBL" id="KZ454990">
    <property type="protein sequence ID" value="PKI83960.1"/>
    <property type="molecule type" value="Genomic_DNA"/>
</dbReference>
<dbReference type="Pfam" id="PF00596">
    <property type="entry name" value="Aldolase_II"/>
    <property type="match status" value="1"/>
</dbReference>
<protein>
    <recommendedName>
        <fullName evidence="1">Class II aldolase/adducin N-terminal domain-containing protein</fullName>
    </recommendedName>
</protein>
<dbReference type="NCBIfam" id="NF005451">
    <property type="entry name" value="PRK07044.1"/>
    <property type="match status" value="1"/>
</dbReference>
<dbReference type="AlphaFoldDB" id="A0A2N1JBM9"/>
<dbReference type="InterPro" id="IPR001303">
    <property type="entry name" value="Aldolase_II/adducin_N"/>
</dbReference>
<dbReference type="GO" id="GO:0051015">
    <property type="term" value="F:actin filament binding"/>
    <property type="evidence" value="ECO:0007669"/>
    <property type="project" value="TreeGrafter"/>
</dbReference>
<organism evidence="2 3">
    <name type="scientific">Malassezia vespertilionis</name>
    <dbReference type="NCBI Taxonomy" id="2020962"/>
    <lineage>
        <taxon>Eukaryota</taxon>
        <taxon>Fungi</taxon>
        <taxon>Dikarya</taxon>
        <taxon>Basidiomycota</taxon>
        <taxon>Ustilaginomycotina</taxon>
        <taxon>Malasseziomycetes</taxon>
        <taxon>Malasseziales</taxon>
        <taxon>Malasseziaceae</taxon>
        <taxon>Malassezia</taxon>
    </lineage>
</organism>
<dbReference type="InterPro" id="IPR051017">
    <property type="entry name" value="Aldolase-II_Adducin_sf"/>
</dbReference>
<keyword evidence="3" id="KW-1185">Reference proteome</keyword>
<dbReference type="SUPFAM" id="SSF53639">
    <property type="entry name" value="AraD/HMP-PK domain-like"/>
    <property type="match status" value="1"/>
</dbReference>
<evidence type="ECO:0000259" key="1">
    <source>
        <dbReference type="SMART" id="SM01007"/>
    </source>
</evidence>
<dbReference type="OrthoDB" id="3238794at2759"/>
<dbReference type="STRING" id="2020962.A0A2N1JBM9"/>
<reference evidence="2 3" key="1">
    <citation type="submission" date="2017-10" db="EMBL/GenBank/DDBJ databases">
        <title>A novel species of cold-tolerant Malassezia isolated from bats.</title>
        <authorList>
            <person name="Lorch J.M."/>
            <person name="Palmer J.M."/>
            <person name="Vanderwolf K.J."/>
            <person name="Schmidt K.Z."/>
            <person name="Verant M.L."/>
            <person name="Weller T.J."/>
            <person name="Blehert D.S."/>
        </authorList>
    </citation>
    <scope>NUCLEOTIDE SEQUENCE [LARGE SCALE GENOMIC DNA]</scope>
    <source>
        <strain evidence="2 3">NWHC:44797-103</strain>
    </source>
</reference>
<dbReference type="InterPro" id="IPR036409">
    <property type="entry name" value="Aldolase_II/adducin_N_sf"/>
</dbReference>
<evidence type="ECO:0000313" key="3">
    <source>
        <dbReference type="Proteomes" id="UP000232875"/>
    </source>
</evidence>
<name>A0A2N1JBM9_9BASI</name>
<feature type="domain" description="Class II aldolase/adducin N-terminal" evidence="1">
    <location>
        <begin position="67"/>
        <end position="254"/>
    </location>
</feature>
<accession>A0A2N1JBM9</accession>